<organism evidence="1 2">
    <name type="scientific">Trifolium pratense</name>
    <name type="common">Red clover</name>
    <dbReference type="NCBI Taxonomy" id="57577"/>
    <lineage>
        <taxon>Eukaryota</taxon>
        <taxon>Viridiplantae</taxon>
        <taxon>Streptophyta</taxon>
        <taxon>Embryophyta</taxon>
        <taxon>Tracheophyta</taxon>
        <taxon>Spermatophyta</taxon>
        <taxon>Magnoliopsida</taxon>
        <taxon>eudicotyledons</taxon>
        <taxon>Gunneridae</taxon>
        <taxon>Pentapetalae</taxon>
        <taxon>rosids</taxon>
        <taxon>fabids</taxon>
        <taxon>Fabales</taxon>
        <taxon>Fabaceae</taxon>
        <taxon>Papilionoideae</taxon>
        <taxon>50 kb inversion clade</taxon>
        <taxon>NPAAA clade</taxon>
        <taxon>Hologalegina</taxon>
        <taxon>IRL clade</taxon>
        <taxon>Trifolieae</taxon>
        <taxon>Trifolium</taxon>
    </lineage>
</organism>
<evidence type="ECO:0000313" key="1">
    <source>
        <dbReference type="EMBL" id="PNX59039.1"/>
    </source>
</evidence>
<dbReference type="Proteomes" id="UP000236291">
    <property type="component" value="Unassembled WGS sequence"/>
</dbReference>
<gene>
    <name evidence="1" type="ORF">L195_g051217</name>
</gene>
<dbReference type="InterPro" id="IPR052575">
    <property type="entry name" value="SSU_processome_comp_20"/>
</dbReference>
<dbReference type="PANTHER" id="PTHR17695">
    <property type="entry name" value="SMALL SUBUNIT PROCESSOME COMPONENT 20 HOMOLOG"/>
    <property type="match status" value="1"/>
</dbReference>
<name>A0A2K3JYB1_TRIPR</name>
<sequence length="125" mass="13843">MDAVDQLLTVKAVHIADKSRRAWESIIGASLSSYNRLRNDSNLGAVEETKKLLFFAKQYKSSSHVLLAVAGYLESKYGSSLEDTGCRTYHPELEEMTAEAVATFAADNLCHSDKEIRISSLKILC</sequence>
<reference evidence="1 2" key="2">
    <citation type="journal article" date="2017" name="Front. Plant Sci.">
        <title>Gene Classification and Mining of Molecular Markers Useful in Red Clover (Trifolium pratense) Breeding.</title>
        <authorList>
            <person name="Istvanek J."/>
            <person name="Dluhosova J."/>
            <person name="Dluhos P."/>
            <person name="Patkova L."/>
            <person name="Nedelnik J."/>
            <person name="Repkova J."/>
        </authorList>
    </citation>
    <scope>NUCLEOTIDE SEQUENCE [LARGE SCALE GENOMIC DNA]</scope>
    <source>
        <strain evidence="2">cv. Tatra</strain>
        <tissue evidence="1">Young leaves</tissue>
    </source>
</reference>
<dbReference type="GO" id="GO:0030686">
    <property type="term" value="C:90S preribosome"/>
    <property type="evidence" value="ECO:0007669"/>
    <property type="project" value="TreeGrafter"/>
</dbReference>
<dbReference type="ExpressionAtlas" id="A0A2K3JYB1">
    <property type="expression patterns" value="baseline"/>
</dbReference>
<dbReference type="GO" id="GO:0032040">
    <property type="term" value="C:small-subunit processome"/>
    <property type="evidence" value="ECO:0007669"/>
    <property type="project" value="TreeGrafter"/>
</dbReference>
<reference evidence="1 2" key="1">
    <citation type="journal article" date="2014" name="Am. J. Bot.">
        <title>Genome assembly and annotation for red clover (Trifolium pratense; Fabaceae).</title>
        <authorList>
            <person name="Istvanek J."/>
            <person name="Jaros M."/>
            <person name="Krenek A."/>
            <person name="Repkova J."/>
        </authorList>
    </citation>
    <scope>NUCLEOTIDE SEQUENCE [LARGE SCALE GENOMIC DNA]</scope>
    <source>
        <strain evidence="2">cv. Tatra</strain>
        <tissue evidence="1">Young leaves</tissue>
    </source>
</reference>
<dbReference type="PANTHER" id="PTHR17695:SF11">
    <property type="entry name" value="SMALL SUBUNIT PROCESSOME COMPONENT 20 HOMOLOG"/>
    <property type="match status" value="1"/>
</dbReference>
<evidence type="ECO:0000313" key="2">
    <source>
        <dbReference type="Proteomes" id="UP000236291"/>
    </source>
</evidence>
<dbReference type="EMBL" id="ASHM01079887">
    <property type="protein sequence ID" value="PNX59039.1"/>
    <property type="molecule type" value="Genomic_DNA"/>
</dbReference>
<protein>
    <submittedName>
        <fullName evidence="1">Uncharacterized protein</fullName>
    </submittedName>
</protein>
<feature type="non-terminal residue" evidence="1">
    <location>
        <position position="125"/>
    </location>
</feature>
<comment type="caution">
    <text evidence="1">The sequence shown here is derived from an EMBL/GenBank/DDBJ whole genome shotgun (WGS) entry which is preliminary data.</text>
</comment>
<accession>A0A2K3JYB1</accession>
<dbReference type="STRING" id="57577.A0A2K3JYB1"/>
<proteinExistence type="predicted"/>
<dbReference type="AlphaFoldDB" id="A0A2K3JYB1"/>